<gene>
    <name evidence="1" type="ORF">PG993_007117</name>
</gene>
<name>A0ABR1SXZ9_9PEZI</name>
<dbReference type="EMBL" id="JAQQWK010000006">
    <property type="protein sequence ID" value="KAK8038706.1"/>
    <property type="molecule type" value="Genomic_DNA"/>
</dbReference>
<reference evidence="1 2" key="1">
    <citation type="submission" date="2023-01" db="EMBL/GenBank/DDBJ databases">
        <title>Analysis of 21 Apiospora genomes using comparative genomics revels a genus with tremendous synthesis potential of carbohydrate active enzymes and secondary metabolites.</title>
        <authorList>
            <person name="Sorensen T."/>
        </authorList>
    </citation>
    <scope>NUCLEOTIDE SEQUENCE [LARGE SCALE GENOMIC DNA]</scope>
    <source>
        <strain evidence="1 2">CBS 33761</strain>
    </source>
</reference>
<proteinExistence type="predicted"/>
<evidence type="ECO:0000313" key="2">
    <source>
        <dbReference type="Proteomes" id="UP001444661"/>
    </source>
</evidence>
<dbReference type="Proteomes" id="UP001444661">
    <property type="component" value="Unassembled WGS sequence"/>
</dbReference>
<sequence>MTKTTFAKQFNTVFGTAPKTLFPYDTMVPRAVETTLSDNLDMFQFDMGDGIDADSSLPNELM</sequence>
<evidence type="ECO:0000313" key="1">
    <source>
        <dbReference type="EMBL" id="KAK8038706.1"/>
    </source>
</evidence>
<accession>A0ABR1SXZ9</accession>
<comment type="caution">
    <text evidence="1">The sequence shown here is derived from an EMBL/GenBank/DDBJ whole genome shotgun (WGS) entry which is preliminary data.</text>
</comment>
<keyword evidence="2" id="KW-1185">Reference proteome</keyword>
<protein>
    <submittedName>
        <fullName evidence="1">Uncharacterized protein</fullName>
    </submittedName>
</protein>
<organism evidence="1 2">
    <name type="scientific">Apiospora rasikravindrae</name>
    <dbReference type="NCBI Taxonomy" id="990691"/>
    <lineage>
        <taxon>Eukaryota</taxon>
        <taxon>Fungi</taxon>
        <taxon>Dikarya</taxon>
        <taxon>Ascomycota</taxon>
        <taxon>Pezizomycotina</taxon>
        <taxon>Sordariomycetes</taxon>
        <taxon>Xylariomycetidae</taxon>
        <taxon>Amphisphaeriales</taxon>
        <taxon>Apiosporaceae</taxon>
        <taxon>Apiospora</taxon>
    </lineage>
</organism>